<dbReference type="InterPro" id="IPR011032">
    <property type="entry name" value="GroES-like_sf"/>
</dbReference>
<dbReference type="Pfam" id="PF00107">
    <property type="entry name" value="ADH_zinc_N"/>
    <property type="match status" value="1"/>
</dbReference>
<evidence type="ECO:0000259" key="2">
    <source>
        <dbReference type="SMART" id="SM00829"/>
    </source>
</evidence>
<feature type="domain" description="Enoyl reductase (ER)" evidence="2">
    <location>
        <begin position="29"/>
        <end position="401"/>
    </location>
</feature>
<dbReference type="Proteomes" id="UP000249464">
    <property type="component" value="Unassembled WGS sequence"/>
</dbReference>
<dbReference type="InterPro" id="IPR041694">
    <property type="entry name" value="ADH_N_2"/>
</dbReference>
<organism evidence="3 4">
    <name type="scientific">Microbotryum silenes-dioicae</name>
    <dbReference type="NCBI Taxonomy" id="796604"/>
    <lineage>
        <taxon>Eukaryota</taxon>
        <taxon>Fungi</taxon>
        <taxon>Dikarya</taxon>
        <taxon>Basidiomycota</taxon>
        <taxon>Pucciniomycotina</taxon>
        <taxon>Microbotryomycetes</taxon>
        <taxon>Microbotryales</taxon>
        <taxon>Microbotryaceae</taxon>
        <taxon>Microbotryum</taxon>
    </lineage>
</organism>
<dbReference type="InterPro" id="IPR020843">
    <property type="entry name" value="ER"/>
</dbReference>
<keyword evidence="4" id="KW-1185">Reference proteome</keyword>
<dbReference type="SUPFAM" id="SSF50129">
    <property type="entry name" value="GroES-like"/>
    <property type="match status" value="1"/>
</dbReference>
<sequence>MPAAIPSTQSRIVLVNRPKAAISPDITSGNGTFLLQKNAPVEQPGQGECLIKVEWVSLDPAMRGWLNDSRSYIEPVKLQAVMRALGVGKLVSLGQDAETKKAAEKKGLRVGDWVSATCGWQEYAKMPVREVNRIHVDDKILVSLGQVRHDTSTGIESLTLRLRLPQPTYHLTALGMVAQTAYWGLKDVGKIKPTDVVVVSGAAGAVGSIAVQIAKAAGCKKLIAIAGGKEKCRYLKEELGVDVALDYKDPNFKKDFRKVGYVDVYFDNVGGEILDLVLTRLNKFARIALCGAISAYNDPNPRGLQMYLTLISQSAQIRGFVVFDYAKRYKEAEGMPHHSTFPLGLLAHIMTVLHSHRTDDLLKWISEGRLKVKEHRSEGLENCVDGLLGLFKGENTGKAVVRIGAPDSKL</sequence>
<evidence type="ECO:0000313" key="3">
    <source>
        <dbReference type="EMBL" id="SGY15439.1"/>
    </source>
</evidence>
<dbReference type="InterPro" id="IPR036291">
    <property type="entry name" value="NAD(P)-bd_dom_sf"/>
</dbReference>
<dbReference type="Pfam" id="PF16884">
    <property type="entry name" value="ADH_N_2"/>
    <property type="match status" value="1"/>
</dbReference>
<dbReference type="PANTHER" id="PTHR43205">
    <property type="entry name" value="PROSTAGLANDIN REDUCTASE"/>
    <property type="match status" value="1"/>
</dbReference>
<dbReference type="InterPro" id="IPR045010">
    <property type="entry name" value="MDR_fam"/>
</dbReference>
<evidence type="ECO:0000256" key="1">
    <source>
        <dbReference type="ARBA" id="ARBA00023002"/>
    </source>
</evidence>
<dbReference type="SUPFAM" id="SSF51735">
    <property type="entry name" value="NAD(P)-binding Rossmann-fold domains"/>
    <property type="match status" value="1"/>
</dbReference>
<reference evidence="3 4" key="1">
    <citation type="submission" date="2016-11" db="EMBL/GenBank/DDBJ databases">
        <authorList>
            <person name="Jaros S."/>
            <person name="Januszkiewicz K."/>
            <person name="Wedrychowicz H."/>
        </authorList>
    </citation>
    <scope>NUCLEOTIDE SEQUENCE [LARGE SCALE GENOMIC DNA]</scope>
</reference>
<dbReference type="GO" id="GO:0016628">
    <property type="term" value="F:oxidoreductase activity, acting on the CH-CH group of donors, NAD or NADP as acceptor"/>
    <property type="evidence" value="ECO:0007669"/>
    <property type="project" value="InterPro"/>
</dbReference>
<dbReference type="AlphaFoldDB" id="A0A2X0ML29"/>
<dbReference type="PANTHER" id="PTHR43205:SF42">
    <property type="entry name" value="ALCOHOL DEHYDROGENASE, ZINC-CONTAINING (AFU_ORTHOLOGUE AFUA_7G04530)"/>
    <property type="match status" value="1"/>
</dbReference>
<keyword evidence="1" id="KW-0560">Oxidoreductase</keyword>
<dbReference type="EMBL" id="FQNC01000013">
    <property type="protein sequence ID" value="SGY15439.1"/>
    <property type="molecule type" value="Genomic_DNA"/>
</dbReference>
<accession>A0A2X0ML29</accession>
<proteinExistence type="predicted"/>
<dbReference type="FunFam" id="3.40.50.720:FF:000121">
    <property type="entry name" value="Prostaglandin reductase 2"/>
    <property type="match status" value="1"/>
</dbReference>
<dbReference type="Gene3D" id="3.90.180.10">
    <property type="entry name" value="Medium-chain alcohol dehydrogenases, catalytic domain"/>
    <property type="match status" value="1"/>
</dbReference>
<protein>
    <submittedName>
        <fullName evidence="3">BQ5605_C013g07366 protein</fullName>
    </submittedName>
</protein>
<gene>
    <name evidence="3" type="primary">BQ5605_C013g07366</name>
    <name evidence="3" type="ORF">BQ5605_C013G07366</name>
</gene>
<dbReference type="Gene3D" id="3.40.50.720">
    <property type="entry name" value="NAD(P)-binding Rossmann-like Domain"/>
    <property type="match status" value="1"/>
</dbReference>
<dbReference type="InterPro" id="IPR013149">
    <property type="entry name" value="ADH-like_C"/>
</dbReference>
<dbReference type="SMART" id="SM00829">
    <property type="entry name" value="PKS_ER"/>
    <property type="match status" value="1"/>
</dbReference>
<name>A0A2X0ML29_9BASI</name>
<evidence type="ECO:0000313" key="4">
    <source>
        <dbReference type="Proteomes" id="UP000249464"/>
    </source>
</evidence>
<dbReference type="CDD" id="cd05288">
    <property type="entry name" value="PGDH"/>
    <property type="match status" value="1"/>
</dbReference>